<gene>
    <name evidence="1" type="ORF">QFC21_005289</name>
</gene>
<dbReference type="EMBL" id="JASBWT010000019">
    <property type="protein sequence ID" value="KAJ9096467.1"/>
    <property type="molecule type" value="Genomic_DNA"/>
</dbReference>
<dbReference type="Proteomes" id="UP001227268">
    <property type="component" value="Unassembled WGS sequence"/>
</dbReference>
<keyword evidence="2" id="KW-1185">Reference proteome</keyword>
<reference evidence="1" key="1">
    <citation type="submission" date="2023-04" db="EMBL/GenBank/DDBJ databases">
        <title>Draft Genome sequencing of Naganishia species isolated from polar environments using Oxford Nanopore Technology.</title>
        <authorList>
            <person name="Leo P."/>
            <person name="Venkateswaran K."/>
        </authorList>
    </citation>
    <scope>NUCLEOTIDE SEQUENCE</scope>
    <source>
        <strain evidence="1">MNA-CCFEE 5423</strain>
    </source>
</reference>
<name>A0ACC2VD24_9TREE</name>
<comment type="caution">
    <text evidence="1">The sequence shown here is derived from an EMBL/GenBank/DDBJ whole genome shotgun (WGS) entry which is preliminary data.</text>
</comment>
<proteinExistence type="predicted"/>
<protein>
    <submittedName>
        <fullName evidence="1">Uncharacterized protein</fullName>
    </submittedName>
</protein>
<evidence type="ECO:0000313" key="1">
    <source>
        <dbReference type="EMBL" id="KAJ9096467.1"/>
    </source>
</evidence>
<sequence length="277" mass="31164">MLKRVKRDLKQWRAARGKDTFSRNAEGEEAGATSWARILDAISVTTNNQQQPSQSAHWWDYLPFSATRQRNARQQQRQEPSRTTDGAYDPQVPEDPIQHAAESDPLMEWDGVGPVPTSSPPAPHGKPTTTAKPRGSPTSTAFSSSYWWSYFLDKRYLDARIHGIGMVLDFGLTRSEEDVRREVWEMVDWDERQRVPGGDIDVPDKETERAEDEAEDAEERESVSLSLEQSGSVEDGESLLSTSASFSEAQSDVPCVSWQLPKTPPPLPHANYIHKNV</sequence>
<accession>A0ACC2VD24</accession>
<organism evidence="1 2">
    <name type="scientific">Naganishia friedmannii</name>
    <dbReference type="NCBI Taxonomy" id="89922"/>
    <lineage>
        <taxon>Eukaryota</taxon>
        <taxon>Fungi</taxon>
        <taxon>Dikarya</taxon>
        <taxon>Basidiomycota</taxon>
        <taxon>Agaricomycotina</taxon>
        <taxon>Tremellomycetes</taxon>
        <taxon>Filobasidiales</taxon>
        <taxon>Filobasidiaceae</taxon>
        <taxon>Naganishia</taxon>
    </lineage>
</organism>
<evidence type="ECO:0000313" key="2">
    <source>
        <dbReference type="Proteomes" id="UP001227268"/>
    </source>
</evidence>